<keyword evidence="2" id="KW-1185">Reference proteome</keyword>
<gene>
    <name evidence="1" type="ORF">2050HW_00219</name>
</gene>
<evidence type="ECO:0000313" key="1">
    <source>
        <dbReference type="EMBL" id="ATA65554.1"/>
    </source>
</evidence>
<sequence length="116" mass="13365">MSTPYEQLVVNRAAGVSIRYSNFKDDQSLDHCKMVNRAYHSSDEDIVVGDFKEGDIIVALSVRMNQPEPKKNTWSTQYYRTFMLRVFAKTNSEAFKAANKYLDEHPELIKTIPQGE</sequence>
<dbReference type="Proteomes" id="UP000223363">
    <property type="component" value="Segment"/>
</dbReference>
<protein>
    <submittedName>
        <fullName evidence="1">Uncharacterized protein</fullName>
    </submittedName>
</protein>
<accession>A0A289ZTV2</accession>
<dbReference type="EMBL" id="MF285618">
    <property type="protein sequence ID" value="ATA65554.1"/>
    <property type="molecule type" value="Genomic_DNA"/>
</dbReference>
<proteinExistence type="predicted"/>
<organism evidence="1 2">
    <name type="scientific">Serratia phage vB_SmaM_ 2050HW</name>
    <dbReference type="NCBI Taxonomy" id="2024252"/>
    <lineage>
        <taxon>Viruses</taxon>
        <taxon>Duplodnaviria</taxon>
        <taxon>Heunggongvirae</taxon>
        <taxon>Uroviricota</taxon>
        <taxon>Caudoviricetes</taxon>
        <taxon>Chimalliviridae</taxon>
        <taxon>Moabitevirus</taxon>
        <taxon>Moabitevirus mv2050HW</taxon>
    </lineage>
</organism>
<name>A0A289ZTV2_9CAUD</name>
<reference evidence="2" key="1">
    <citation type="submission" date="2017-06" db="EMBL/GenBank/DDBJ databases">
        <authorList>
            <person name="Zhao X."/>
        </authorList>
    </citation>
    <scope>NUCLEOTIDE SEQUENCE [LARGE SCALE GENOMIC DNA]</scope>
</reference>
<evidence type="ECO:0000313" key="2">
    <source>
        <dbReference type="Proteomes" id="UP000223363"/>
    </source>
</evidence>